<accession>A0AAW8WNC3</accession>
<reference evidence="4" key="1">
    <citation type="submission" date="2023-08" db="EMBL/GenBank/DDBJ databases">
        <title>Lactobacillus from the Female Urinary Tract.</title>
        <authorList>
            <person name="Stegman N."/>
            <person name="Jackson B."/>
            <person name="Steiling M."/>
            <person name="Sedano C."/>
            <person name="Wolfe A."/>
            <person name="Putonti C."/>
        </authorList>
    </citation>
    <scope>NUCLEOTIDE SEQUENCE</scope>
    <source>
        <strain evidence="4">UMB5661</strain>
    </source>
</reference>
<comment type="caution">
    <text evidence="4">The sequence shown here is derived from an EMBL/GenBank/DDBJ whole genome shotgun (WGS) entry which is preliminary data.</text>
</comment>
<evidence type="ECO:0000313" key="5">
    <source>
        <dbReference type="Proteomes" id="UP001253287"/>
    </source>
</evidence>
<dbReference type="GO" id="GO:0016757">
    <property type="term" value="F:glycosyltransferase activity"/>
    <property type="evidence" value="ECO:0007669"/>
    <property type="project" value="UniProtKB-KW"/>
</dbReference>
<proteinExistence type="predicted"/>
<evidence type="ECO:0000256" key="1">
    <source>
        <dbReference type="ARBA" id="ARBA00022676"/>
    </source>
</evidence>
<dbReference type="Proteomes" id="UP001253287">
    <property type="component" value="Unassembled WGS sequence"/>
</dbReference>
<sequence length="499" mass="57527">MANYFITSMEDPMPSAIEIAQAKRIKLFNANGQTAKIVETEYNNAHAYAQKNLGTEGKVINLYQYFQGLSYQDDPVIDRVIINQITQKSGFELRNNAAYKDNKLRLKISFLYNRLYSIDYYDRFGFLDRTDYYDQGCLSFTDFYEDKGRLVLTQYYNDNGQPIIFMHYRGGEGNSPVLTLIQLYYRDVWHNFDSEISFRAYFFDELAQNDLKAVFFADRSERTLYEFQQMHQLVPRYLIFHSSVTINGQRNGRLFGMYEGISDMLNEGSLNGLISSTNKEADDVANIFKTNHSYAIPVTYSHDVKRVPFADRSPYSLIAVARLSGEKQLDHIIRAVIKLKPKYPQLNLTFYGYEQSTIDKTTGPALHSLVNKSNAQNYIHFAGFKNDLNNIYDSAWLEILTSKYEGFAMALLEAQEHGCPAVAYNINYGPNEIITDNYTGKLVQSDDENQLVQTLDALLSHPAILADYSKNAYQEVKKYSFNNVANAWYNFELNEHLIN</sequence>
<feature type="domain" description="Glycosyl transferase family 1" evidence="3">
    <location>
        <begin position="313"/>
        <end position="474"/>
    </location>
</feature>
<evidence type="ECO:0000259" key="3">
    <source>
        <dbReference type="Pfam" id="PF00534"/>
    </source>
</evidence>
<dbReference type="InterPro" id="IPR001296">
    <property type="entry name" value="Glyco_trans_1"/>
</dbReference>
<dbReference type="PANTHER" id="PTHR12526:SF629">
    <property type="entry name" value="TEICHURONIC ACID BIOSYNTHESIS GLYCOSYLTRANSFERASE TUAH-RELATED"/>
    <property type="match status" value="1"/>
</dbReference>
<keyword evidence="1 4" id="KW-0328">Glycosyltransferase</keyword>
<dbReference type="EC" id="2.4.-.-" evidence="4"/>
<evidence type="ECO:0000256" key="2">
    <source>
        <dbReference type="ARBA" id="ARBA00022679"/>
    </source>
</evidence>
<dbReference type="AlphaFoldDB" id="A0AAW8WNC3"/>
<dbReference type="SUPFAM" id="SSF53756">
    <property type="entry name" value="UDP-Glycosyltransferase/glycogen phosphorylase"/>
    <property type="match status" value="1"/>
</dbReference>
<dbReference type="RefSeq" id="WP_118992405.1">
    <property type="nucleotide sequence ID" value="NZ_CP083391.1"/>
</dbReference>
<organism evidence="4 5">
    <name type="scientific">Lactobacillus crispatus</name>
    <dbReference type="NCBI Taxonomy" id="47770"/>
    <lineage>
        <taxon>Bacteria</taxon>
        <taxon>Bacillati</taxon>
        <taxon>Bacillota</taxon>
        <taxon>Bacilli</taxon>
        <taxon>Lactobacillales</taxon>
        <taxon>Lactobacillaceae</taxon>
        <taxon>Lactobacillus</taxon>
    </lineage>
</organism>
<dbReference type="PANTHER" id="PTHR12526">
    <property type="entry name" value="GLYCOSYLTRANSFERASE"/>
    <property type="match status" value="1"/>
</dbReference>
<dbReference type="Gene3D" id="3.40.50.2000">
    <property type="entry name" value="Glycogen Phosphorylase B"/>
    <property type="match status" value="3"/>
</dbReference>
<dbReference type="EMBL" id="JAVTXN010000050">
    <property type="protein sequence ID" value="MDT9610187.1"/>
    <property type="molecule type" value="Genomic_DNA"/>
</dbReference>
<name>A0AAW8WNC3_9LACO</name>
<keyword evidence="2 4" id="KW-0808">Transferase</keyword>
<gene>
    <name evidence="4" type="ORF">RON39_08680</name>
</gene>
<evidence type="ECO:0000313" key="4">
    <source>
        <dbReference type="EMBL" id="MDT9610187.1"/>
    </source>
</evidence>
<protein>
    <submittedName>
        <fullName evidence="4">Glycosyltransferase</fullName>
        <ecNumber evidence="4">2.4.-.-</ecNumber>
    </submittedName>
</protein>
<dbReference type="Pfam" id="PF00534">
    <property type="entry name" value="Glycos_transf_1"/>
    <property type="match status" value="1"/>
</dbReference>